<dbReference type="InterPro" id="IPR001841">
    <property type="entry name" value="Znf_RING"/>
</dbReference>
<keyword evidence="3" id="KW-0862">Zinc</keyword>
<dbReference type="InterPro" id="IPR036236">
    <property type="entry name" value="Znf_C2H2_sf"/>
</dbReference>
<dbReference type="RefSeq" id="XP_022248833.1">
    <property type="nucleotide sequence ID" value="XM_022393125.1"/>
</dbReference>
<feature type="domain" description="C2H2-type" evidence="7">
    <location>
        <begin position="137"/>
        <end position="164"/>
    </location>
</feature>
<feature type="domain" description="RING-type" evidence="6">
    <location>
        <begin position="1203"/>
        <end position="1251"/>
    </location>
</feature>
<dbReference type="PROSITE" id="PS50157">
    <property type="entry name" value="ZINC_FINGER_C2H2_2"/>
    <property type="match status" value="5"/>
</dbReference>
<dbReference type="InterPro" id="IPR013083">
    <property type="entry name" value="Znf_RING/FYVE/PHD"/>
</dbReference>
<organism evidence="8 9">
    <name type="scientific">Limulus polyphemus</name>
    <name type="common">Atlantic horseshoe crab</name>
    <dbReference type="NCBI Taxonomy" id="6850"/>
    <lineage>
        <taxon>Eukaryota</taxon>
        <taxon>Metazoa</taxon>
        <taxon>Ecdysozoa</taxon>
        <taxon>Arthropoda</taxon>
        <taxon>Chelicerata</taxon>
        <taxon>Merostomata</taxon>
        <taxon>Xiphosura</taxon>
        <taxon>Limulidae</taxon>
        <taxon>Limulus</taxon>
    </lineage>
</organism>
<dbReference type="SMART" id="SM00249">
    <property type="entry name" value="PHD"/>
    <property type="match status" value="3"/>
</dbReference>
<accession>A0ABM1SYX5</accession>
<reference evidence="9 10" key="1">
    <citation type="submission" date="2025-05" db="UniProtKB">
        <authorList>
            <consortium name="RefSeq"/>
        </authorList>
    </citation>
    <scope>IDENTIFICATION</scope>
    <source>
        <tissue evidence="9 10">Muscle</tissue>
    </source>
</reference>
<dbReference type="PROSITE" id="PS00028">
    <property type="entry name" value="ZINC_FINGER_C2H2_1"/>
    <property type="match status" value="5"/>
</dbReference>
<dbReference type="SUPFAM" id="SSF57667">
    <property type="entry name" value="beta-beta-alpha zinc fingers"/>
    <property type="match status" value="3"/>
</dbReference>
<dbReference type="PANTHER" id="PTHR12420:SF42">
    <property type="entry name" value="G2_M PHASE-SPECIFIC E3 UBIQUITIN-PROTEIN LIGASE"/>
    <property type="match status" value="1"/>
</dbReference>
<sequence length="2260" mass="253219">MQGVGEFLVSEKNACEEESILPDSTTNTTSSLIDDGKGYEDLLKTFSNTHPSLQTINPSSESLVQNGSVGGTSAGRKLLGIKYKSLNPNKIKLQLRTSGVKSSTFSGKKVCVYCDKVFASSRSLANHRHIHSRKRRFTCKVCYKTFLRRYSLSQHMLIHDTRMKIICDIKGCEKTYDTECSLKRHKENHHHYINKTVVVKQNNRTGRKRTYPSYQLVSNSVISSESSEVGSYGNQEKSVNNSGGQIDSRLAPISVMGVSLLQNVRCPSPKLISLTEKCISRSRQNGGDTVLSDINDKEHGILEEEGYNVPTATSLTSCDALVPVSTIQVPDSTSSTTFSLLSGKIGHETLETNQKLHLSPRTSGYGVSSSNRDDNEDGVGGSGEPLGSLNQPAYTKIIKLKSRSSLNRLYKQPYIVCNKGSADSSALAKYKLIPIDERKFVCHVCHRAFIQHNHLIKHMFSHQYKKPFACDAEGCKESYRNITLLRQHKENYHNIKRIIQAPDAVPPNPDDISATSTMISETCGLEVQSSVSQLQLITSHQDNSKQIEVPSDTGNKCDNRQNQAQCNPQTINPAAFVIAQDYGQNTLSSQNINSEQTLEKRETSENVPAVIKTSGQTASLQLPDHQNQSQEGNFSQQHQQQQPGILNSQETRQLSPVVSKSQASQRNTSPTVLTSHSVNTGVETTPIPSGGSLYPFLREQTVISSVISNLLSNNSATNSLQNIPATLQVPHRKKHYPLLEEMLSSSQILDLNYTNLMKELNLTQKSFHPQSHGHHPVDQMAYLFTQEKPYNHPNHTTTDSGNILNRIQCTPLPVSQNHQDIMIPNSSRQLFGSEIESAASQLQFLAFLCSSSQKVGVSSDSDRQNQGQCNPQTINTAACLTDERLMANTLHSEDTTNSEQALILQETTENNSNIIKTVHDPTFIQLSKYQNQHKEVSSSEHQQQSGILNSQEVRQLFPDVSSFQVSGRNTSPTIFSHMIKTEGDGKTLTTMEIDPLSFLQQQDQTAVHSERASSLTTCNETSFVPNTLTAPGGPLLENNTSTPEEQLNFPNYVYLAHSGLSEGLQFTQEAFHPPSYHNDHSSNQKPKSMPKLKPKKKKISIEASPFECTLCHKKFKNRFGLNGHMKIHGGYIAQRCCYCLKPRPNVQCSYIRCKKVFHYPCCLQNDTLGEFIGKFDCYCIDHRPRQEVREVDERGSEVSDLMCTICLYPVENNVSNETLKAPCCTYTWFHRTCVQRLALSAGCFFKCPVCNNKDLFNMEMCKHGIHIQEQNASLEHEENTFEELRIRYCQCDAAYCICPKGRNFNSKGSEWEILVCRTCGSQGSHLICRDPKYSKSCWECPGCVAVTEKLKNRTSETKSNNINDNEEVEATGESSSSEFAHSILLEQNKKKAENLEEDSAELKKSRKERDDVTSPTTDLGIKKEKMLECEVKLVRLEDLFHHHQRNLPAMYFQDDSFKKKTNVSEGKISESLHASRQVIDNDKLSPPEVVQKGSTNLSLDKGANIEHWSNPWKDFNDVNLTSNKPVFFQINHGVNPDMYRLDILMRQGDGKPPVKLGFRNLLVPSVHANDTNQQTSIVTLEQLLSDLLTRTDDTNQSDCSSSSREVRGFKPNTEKKLVHEPTSKSSSSNSKNYLKESHSSTNVEHYHSAIHHLAYNQGSKLEKQAHDHDIPPTSENKVHPETKHMSHKSFLSKDSRKKKLLVSKVHDITDSLSSDVQLSDKPVDSNSRLEYTTQSKHVSSVKDKSRDNSDAECLSQDTVVDDNSVCGVTSENEDHYCMATPQSIRANSALTESVTTCMTSDVLKTAEYDTSKKNLTVFEISNSIGSFHNKDQSVIKPKEIGFFNSAVEAQKITEVDKVDLQNTDKSVSQMHHLIFEPYKYTSGIHGQDQPVMGSQEVAIFHSEDETQQATEANNMEQQITEELTSNYLVHSENSPVGTTENIDLPQDIVLAHDSNKALQVTEVDTMELQKTFKPTNQNYCMVFVKNNNNGTFQDDDLPIIVPQDLSLIHPTHEEDRMELQNTNRSTSKNDCVFVRGGNYKCTSQDEVQPIIVPQNLNLSDYSPQTEVSRMEFEKANKSARQNDYMVVAENNNKCTFQDEDLSVIVPQDISLIHPALKTPQITEADDMELKKANKSGSQNDYMMVAESANNCTFQNEDLPVIIVPQDINLISSALETQQITEADKMELQITNVYSLTDSLEETSESGQMVEDILYTRQSEESRAPNPRDLRTPSPVLFEIYSSDESDCVILSDSETQNKDK</sequence>
<evidence type="ECO:0000256" key="5">
    <source>
        <dbReference type="SAM" id="MobiDB-lite"/>
    </source>
</evidence>
<feature type="region of interest" description="Disordered" evidence="5">
    <location>
        <begin position="1661"/>
        <end position="1695"/>
    </location>
</feature>
<evidence type="ECO:0000256" key="3">
    <source>
        <dbReference type="ARBA" id="ARBA00022833"/>
    </source>
</evidence>
<feature type="domain" description="C2H2-type" evidence="7">
    <location>
        <begin position="1106"/>
        <end position="1130"/>
    </location>
</feature>
<feature type="region of interest" description="Disordered" evidence="5">
    <location>
        <begin position="1071"/>
        <end position="1096"/>
    </location>
</feature>
<feature type="region of interest" description="Disordered" evidence="5">
    <location>
        <begin position="1591"/>
        <end position="1642"/>
    </location>
</feature>
<dbReference type="Gene3D" id="3.30.160.60">
    <property type="entry name" value="Classic Zinc Finger"/>
    <property type="match status" value="2"/>
</dbReference>
<feature type="domain" description="C2H2-type" evidence="7">
    <location>
        <begin position="468"/>
        <end position="498"/>
    </location>
</feature>
<feature type="compositionally biased region" description="Basic and acidic residues" evidence="5">
    <location>
        <begin position="1661"/>
        <end position="1684"/>
    </location>
</feature>
<feature type="compositionally biased region" description="Basic and acidic residues" evidence="5">
    <location>
        <begin position="1604"/>
        <end position="1622"/>
    </location>
</feature>
<dbReference type="GeneID" id="106465260"/>
<dbReference type="InterPro" id="IPR001965">
    <property type="entry name" value="Znf_PHD"/>
</dbReference>
<evidence type="ECO:0000259" key="7">
    <source>
        <dbReference type="PROSITE" id="PS50157"/>
    </source>
</evidence>
<evidence type="ECO:0000256" key="1">
    <source>
        <dbReference type="ARBA" id="ARBA00022723"/>
    </source>
</evidence>
<dbReference type="RefSeq" id="XP_022248832.1">
    <property type="nucleotide sequence ID" value="XM_022393124.1"/>
</dbReference>
<proteinExistence type="predicted"/>
<dbReference type="Proteomes" id="UP000694941">
    <property type="component" value="Unplaced"/>
</dbReference>
<keyword evidence="2 4" id="KW-0863">Zinc-finger</keyword>
<dbReference type="InterPro" id="IPR011011">
    <property type="entry name" value="Znf_FYVE_PHD"/>
</dbReference>
<feature type="compositionally biased region" description="Basic and acidic residues" evidence="5">
    <location>
        <begin position="1740"/>
        <end position="1749"/>
    </location>
</feature>
<dbReference type="InterPro" id="IPR013087">
    <property type="entry name" value="Znf_C2H2_type"/>
</dbReference>
<evidence type="ECO:0000313" key="8">
    <source>
        <dbReference type="Proteomes" id="UP000694941"/>
    </source>
</evidence>
<feature type="compositionally biased region" description="Polar residues" evidence="5">
    <location>
        <begin position="351"/>
        <end position="370"/>
    </location>
</feature>
<feature type="region of interest" description="Disordered" evidence="5">
    <location>
        <begin position="1390"/>
        <end position="1419"/>
    </location>
</feature>
<evidence type="ECO:0000313" key="9">
    <source>
        <dbReference type="RefSeq" id="XP_022248831.1"/>
    </source>
</evidence>
<feature type="region of interest" description="Disordered" evidence="5">
    <location>
        <begin position="622"/>
        <end position="689"/>
    </location>
</feature>
<feature type="compositionally biased region" description="Polar residues" evidence="5">
    <location>
        <begin position="1724"/>
        <end position="1738"/>
    </location>
</feature>
<dbReference type="Pfam" id="PF26054">
    <property type="entry name" value="PHD_G2E3"/>
    <property type="match status" value="1"/>
</dbReference>
<feature type="region of interest" description="Disordered" evidence="5">
    <location>
        <begin position="1354"/>
        <end position="1377"/>
    </location>
</feature>
<feature type="region of interest" description="Disordered" evidence="5">
    <location>
        <begin position="542"/>
        <end position="566"/>
    </location>
</feature>
<dbReference type="PROSITE" id="PS50089">
    <property type="entry name" value="ZF_RING_2"/>
    <property type="match status" value="1"/>
</dbReference>
<evidence type="ECO:0000313" key="11">
    <source>
        <dbReference type="RefSeq" id="XP_022248833.1"/>
    </source>
</evidence>
<evidence type="ECO:0000256" key="2">
    <source>
        <dbReference type="ARBA" id="ARBA00022771"/>
    </source>
</evidence>
<keyword evidence="8" id="KW-1185">Reference proteome</keyword>
<name>A0ABM1SYX5_LIMPO</name>
<dbReference type="SUPFAM" id="SSF57903">
    <property type="entry name" value="FYVE/PHD zinc finger"/>
    <property type="match status" value="1"/>
</dbReference>
<feature type="domain" description="C2H2-type" evidence="7">
    <location>
        <begin position="109"/>
        <end position="136"/>
    </location>
</feature>
<keyword evidence="1" id="KW-0479">Metal-binding</keyword>
<dbReference type="SMART" id="SM00355">
    <property type="entry name" value="ZnF_C2H2"/>
    <property type="match status" value="6"/>
</dbReference>
<feature type="compositionally biased region" description="Polar residues" evidence="5">
    <location>
        <begin position="622"/>
        <end position="687"/>
    </location>
</feature>
<feature type="compositionally biased region" description="Low complexity" evidence="5">
    <location>
        <begin position="1623"/>
        <end position="1632"/>
    </location>
</feature>
<dbReference type="Gene3D" id="3.30.40.10">
    <property type="entry name" value="Zinc/RING finger domain, C3HC4 (zinc finger)"/>
    <property type="match status" value="1"/>
</dbReference>
<evidence type="ECO:0000259" key="6">
    <source>
        <dbReference type="PROSITE" id="PS50089"/>
    </source>
</evidence>
<feature type="region of interest" description="Disordered" evidence="5">
    <location>
        <begin position="1714"/>
        <end position="1750"/>
    </location>
</feature>
<dbReference type="Pfam" id="PF00096">
    <property type="entry name" value="zf-C2H2"/>
    <property type="match status" value="2"/>
</dbReference>
<feature type="compositionally biased region" description="Basic and acidic residues" evidence="5">
    <location>
        <begin position="1390"/>
        <end position="1412"/>
    </location>
</feature>
<feature type="domain" description="C2H2-type" evidence="7">
    <location>
        <begin position="440"/>
        <end position="467"/>
    </location>
</feature>
<protein>
    <submittedName>
        <fullName evidence="9 10">Uncharacterized protein LOC106465260 isoform X1</fullName>
    </submittedName>
</protein>
<feature type="region of interest" description="Disordered" evidence="5">
    <location>
        <begin position="351"/>
        <end position="387"/>
    </location>
</feature>
<dbReference type="InterPro" id="IPR059102">
    <property type="entry name" value="PHD_PHF7/G2E3-like"/>
</dbReference>
<dbReference type="PANTHER" id="PTHR12420">
    <property type="entry name" value="PHD FINGER PROTEIN"/>
    <property type="match status" value="1"/>
</dbReference>
<evidence type="ECO:0000256" key="4">
    <source>
        <dbReference type="PROSITE-ProRule" id="PRU00042"/>
    </source>
</evidence>
<gene>
    <name evidence="9 10 11" type="primary">LOC106465260</name>
</gene>
<evidence type="ECO:0000313" key="10">
    <source>
        <dbReference type="RefSeq" id="XP_022248832.1"/>
    </source>
</evidence>
<dbReference type="RefSeq" id="XP_022248831.1">
    <property type="nucleotide sequence ID" value="XM_022393123.1"/>
</dbReference>
<dbReference type="InterPro" id="IPR051188">
    <property type="entry name" value="PHD-type_Zinc_Finger"/>
</dbReference>